<dbReference type="Gene3D" id="3.90.226.10">
    <property type="entry name" value="2-enoyl-CoA Hydratase, Chain A, domain 1"/>
    <property type="match status" value="1"/>
</dbReference>
<sequence>MARRKTRLIGLIACALCIGPGLAQPASRTYGPFIIQDGATAIILLDGEITTRSALDFRRVLAAAPNAKTLALNSPGGDTTTALLIADDIYNRSMKTIIPAGAECHSACAYIFMAGAERSALGELGVHQISGPEDDMASAQTAIADVIDFLVRFGTPPEVMSIMFRTPPDDMHAFSADEIARLGIERTGDKQASSLRDQPSPDDGAAAETAAEAKARASAEAEAAAEARRAATDVAPRAAADAKANRAARSAAEAEARANAEAIRRAQEVLKLSPEHIQGQ</sequence>
<proteinExistence type="predicted"/>
<feature type="compositionally biased region" description="Low complexity" evidence="1">
    <location>
        <begin position="232"/>
        <end position="251"/>
    </location>
</feature>
<dbReference type="RefSeq" id="WP_266284058.1">
    <property type="nucleotide sequence ID" value="NZ_JAPKNF010000004.1"/>
</dbReference>
<evidence type="ECO:0008006" key="5">
    <source>
        <dbReference type="Google" id="ProtNLM"/>
    </source>
</evidence>
<dbReference type="InterPro" id="IPR029045">
    <property type="entry name" value="ClpP/crotonase-like_dom_sf"/>
</dbReference>
<dbReference type="Proteomes" id="UP001223743">
    <property type="component" value="Unassembled WGS sequence"/>
</dbReference>
<reference evidence="3 4" key="1">
    <citation type="submission" date="2023-07" db="EMBL/GenBank/DDBJ databases">
        <title>Genomic Encyclopedia of Type Strains, Phase IV (KMG-IV): sequencing the most valuable type-strain genomes for metagenomic binning, comparative biology and taxonomic classification.</title>
        <authorList>
            <person name="Goeker M."/>
        </authorList>
    </citation>
    <scope>NUCLEOTIDE SEQUENCE [LARGE SCALE GENOMIC DNA]</scope>
    <source>
        <strain evidence="3 4">B1-1</strain>
    </source>
</reference>
<dbReference type="EMBL" id="JAUSWJ010000001">
    <property type="protein sequence ID" value="MDQ0518501.1"/>
    <property type="molecule type" value="Genomic_DNA"/>
</dbReference>
<feature type="region of interest" description="Disordered" evidence="1">
    <location>
        <begin position="187"/>
        <end position="261"/>
    </location>
</feature>
<evidence type="ECO:0000256" key="1">
    <source>
        <dbReference type="SAM" id="MobiDB-lite"/>
    </source>
</evidence>
<evidence type="ECO:0000313" key="3">
    <source>
        <dbReference type="EMBL" id="MDQ0518501.1"/>
    </source>
</evidence>
<evidence type="ECO:0000313" key="4">
    <source>
        <dbReference type="Proteomes" id="UP001223743"/>
    </source>
</evidence>
<feature type="signal peptide" evidence="2">
    <location>
        <begin position="1"/>
        <end position="23"/>
    </location>
</feature>
<gene>
    <name evidence="3" type="ORF">QO015_004114</name>
</gene>
<keyword evidence="4" id="KW-1185">Reference proteome</keyword>
<dbReference type="SUPFAM" id="SSF52096">
    <property type="entry name" value="ClpP/crotonase"/>
    <property type="match status" value="1"/>
</dbReference>
<protein>
    <recommendedName>
        <fullName evidence="5">ATP-dependent Clp protease proteolytic subunit</fullName>
    </recommendedName>
</protein>
<organism evidence="3 4">
    <name type="scientific">Kaistia geumhonensis</name>
    <dbReference type="NCBI Taxonomy" id="410839"/>
    <lineage>
        <taxon>Bacteria</taxon>
        <taxon>Pseudomonadati</taxon>
        <taxon>Pseudomonadota</taxon>
        <taxon>Alphaproteobacteria</taxon>
        <taxon>Hyphomicrobiales</taxon>
        <taxon>Kaistiaceae</taxon>
        <taxon>Kaistia</taxon>
    </lineage>
</organism>
<keyword evidence="2" id="KW-0732">Signal</keyword>
<comment type="caution">
    <text evidence="3">The sequence shown here is derived from an EMBL/GenBank/DDBJ whole genome shotgun (WGS) entry which is preliminary data.</text>
</comment>
<name>A0ABU0MC04_9HYPH</name>
<feature type="compositionally biased region" description="Basic and acidic residues" evidence="1">
    <location>
        <begin position="252"/>
        <end position="261"/>
    </location>
</feature>
<evidence type="ECO:0000256" key="2">
    <source>
        <dbReference type="SAM" id="SignalP"/>
    </source>
</evidence>
<accession>A0ABU0MC04</accession>
<feature type="chain" id="PRO_5045134494" description="ATP-dependent Clp protease proteolytic subunit" evidence="2">
    <location>
        <begin position="24"/>
        <end position="280"/>
    </location>
</feature>
<feature type="compositionally biased region" description="Basic and acidic residues" evidence="1">
    <location>
        <begin position="211"/>
        <end position="231"/>
    </location>
</feature>